<feature type="domain" description="HTH asnC-type" evidence="4">
    <location>
        <begin position="46"/>
        <end position="106"/>
    </location>
</feature>
<dbReference type="Gene3D" id="1.10.10.10">
    <property type="entry name" value="Winged helix-like DNA-binding domain superfamily/Winged helix DNA-binding domain"/>
    <property type="match status" value="1"/>
</dbReference>
<dbReference type="InterPro" id="IPR000485">
    <property type="entry name" value="AsnC-type_HTH_dom"/>
</dbReference>
<dbReference type="PANTHER" id="PTHR30154:SF34">
    <property type="entry name" value="TRANSCRIPTIONAL REGULATOR AZLB"/>
    <property type="match status" value="1"/>
</dbReference>
<dbReference type="InterPro" id="IPR036390">
    <property type="entry name" value="WH_DNA-bd_sf"/>
</dbReference>
<dbReference type="SUPFAM" id="SSF46785">
    <property type="entry name" value="Winged helix' DNA-binding domain"/>
    <property type="match status" value="1"/>
</dbReference>
<evidence type="ECO:0000256" key="1">
    <source>
        <dbReference type="ARBA" id="ARBA00023015"/>
    </source>
</evidence>
<dbReference type="GO" id="GO:0043565">
    <property type="term" value="F:sequence-specific DNA binding"/>
    <property type="evidence" value="ECO:0007669"/>
    <property type="project" value="InterPro"/>
</dbReference>
<gene>
    <name evidence="5" type="ORF">SAMN04489721_1664</name>
</gene>
<dbReference type="Gene3D" id="3.30.70.920">
    <property type="match status" value="1"/>
</dbReference>
<evidence type="ECO:0000313" key="6">
    <source>
        <dbReference type="Proteomes" id="UP000199482"/>
    </source>
</evidence>
<dbReference type="Pfam" id="PF22482">
    <property type="entry name" value="AsnC_trans_reg_3"/>
    <property type="match status" value="1"/>
</dbReference>
<evidence type="ECO:0000259" key="4">
    <source>
        <dbReference type="PROSITE" id="PS50956"/>
    </source>
</evidence>
<dbReference type="PROSITE" id="PS50956">
    <property type="entry name" value="HTH_ASNC_2"/>
    <property type="match status" value="1"/>
</dbReference>
<dbReference type="PROSITE" id="PS00519">
    <property type="entry name" value="HTH_ASNC_1"/>
    <property type="match status" value="1"/>
</dbReference>
<keyword evidence="2" id="KW-0238">DNA-binding</keyword>
<evidence type="ECO:0000256" key="3">
    <source>
        <dbReference type="ARBA" id="ARBA00023163"/>
    </source>
</evidence>
<dbReference type="GO" id="GO:0005829">
    <property type="term" value="C:cytosol"/>
    <property type="evidence" value="ECO:0007669"/>
    <property type="project" value="TreeGrafter"/>
</dbReference>
<dbReference type="EMBL" id="LT629755">
    <property type="protein sequence ID" value="SDS64583.1"/>
    <property type="molecule type" value="Genomic_DNA"/>
</dbReference>
<evidence type="ECO:0000313" key="5">
    <source>
        <dbReference type="EMBL" id="SDS64583.1"/>
    </source>
</evidence>
<dbReference type="Proteomes" id="UP000199482">
    <property type="component" value="Chromosome I"/>
</dbReference>
<dbReference type="STRING" id="589382.SAMN04489721_1664"/>
<accession>A0A1H1TWG0</accession>
<dbReference type="InterPro" id="IPR036388">
    <property type="entry name" value="WH-like_DNA-bd_sf"/>
</dbReference>
<sequence length="191" mass="21310">MNPVTMESVANRYRRQRNPLSSTFSTVIIECMTNASRLTNHRPVQLDDVSKAIIEQLQADGRRSYADIGKAVGLSEAAVRQRVQRLTESGVMQIVAVTDPMQLGFTRQAMIGIRAAGDTRELAEELAAIPEIDYVVLTAGSFDLLAEVVCENDEQLISLLNSKIRALDGVQTTETFVYLKLQKQFYNWGTR</sequence>
<dbReference type="InterPro" id="IPR019885">
    <property type="entry name" value="Tscrpt_reg_HTH_AsnC-type_CS"/>
</dbReference>
<proteinExistence type="predicted"/>
<dbReference type="Pfam" id="PF13404">
    <property type="entry name" value="HTH_AsnC-type"/>
    <property type="match status" value="1"/>
</dbReference>
<name>A0A1H1TWG0_9MICO</name>
<dbReference type="PRINTS" id="PR00033">
    <property type="entry name" value="HTHASNC"/>
</dbReference>
<keyword evidence="1" id="KW-0805">Transcription regulation</keyword>
<dbReference type="InterPro" id="IPR054609">
    <property type="entry name" value="PF0864-like_C"/>
</dbReference>
<evidence type="ECO:0000256" key="2">
    <source>
        <dbReference type="ARBA" id="ARBA00023125"/>
    </source>
</evidence>
<keyword evidence="3" id="KW-0804">Transcription</keyword>
<dbReference type="GO" id="GO:0043200">
    <property type="term" value="P:response to amino acid"/>
    <property type="evidence" value="ECO:0007669"/>
    <property type="project" value="TreeGrafter"/>
</dbReference>
<dbReference type="PANTHER" id="PTHR30154">
    <property type="entry name" value="LEUCINE-RESPONSIVE REGULATORY PROTEIN"/>
    <property type="match status" value="1"/>
</dbReference>
<dbReference type="AlphaFoldDB" id="A0A1H1TWG0"/>
<reference evidence="6" key="1">
    <citation type="submission" date="2016-10" db="EMBL/GenBank/DDBJ databases">
        <authorList>
            <person name="Varghese N."/>
            <person name="Submissions S."/>
        </authorList>
    </citation>
    <scope>NUCLEOTIDE SEQUENCE [LARGE SCALE GENOMIC DNA]</scope>
    <source>
        <strain evidence="6">CPCC 202695</strain>
    </source>
</reference>
<dbReference type="SUPFAM" id="SSF54909">
    <property type="entry name" value="Dimeric alpha+beta barrel"/>
    <property type="match status" value="1"/>
</dbReference>
<dbReference type="InterPro" id="IPR011008">
    <property type="entry name" value="Dimeric_a/b-barrel"/>
</dbReference>
<protein>
    <submittedName>
        <fullName evidence="5">Transcriptional regulator, AsnC family</fullName>
    </submittedName>
</protein>
<dbReference type="InterPro" id="IPR019888">
    <property type="entry name" value="Tscrpt_reg_AsnC-like"/>
</dbReference>
<dbReference type="SMART" id="SM00344">
    <property type="entry name" value="HTH_ASNC"/>
    <property type="match status" value="1"/>
</dbReference>
<organism evidence="5 6">
    <name type="scientific">Agromyces flavus</name>
    <dbReference type="NCBI Taxonomy" id="589382"/>
    <lineage>
        <taxon>Bacteria</taxon>
        <taxon>Bacillati</taxon>
        <taxon>Actinomycetota</taxon>
        <taxon>Actinomycetes</taxon>
        <taxon>Micrococcales</taxon>
        <taxon>Microbacteriaceae</taxon>
        <taxon>Agromyces</taxon>
    </lineage>
</organism>